<reference evidence="9" key="1">
    <citation type="submission" date="2020-11" db="EMBL/GenBank/DDBJ databases">
        <authorList>
            <person name="Tran Van P."/>
        </authorList>
    </citation>
    <scope>NUCLEOTIDE SEQUENCE</scope>
</reference>
<protein>
    <recommendedName>
        <fullName evidence="8">Alpha 1,4-glycosyltransferase domain-containing protein</fullName>
    </recommendedName>
</protein>
<dbReference type="Pfam" id="PF04572">
    <property type="entry name" value="Gb3_synth"/>
    <property type="match status" value="1"/>
</dbReference>
<dbReference type="PANTHER" id="PTHR12042:SF21">
    <property type="entry name" value="ALPHA1,4-GALACTOSYLTRANSFERASE 1-RELATED"/>
    <property type="match status" value="1"/>
</dbReference>
<keyword evidence="5" id="KW-0333">Golgi apparatus</keyword>
<evidence type="ECO:0000256" key="7">
    <source>
        <dbReference type="SAM" id="Phobius"/>
    </source>
</evidence>
<keyword evidence="4" id="KW-0808">Transferase</keyword>
<dbReference type="GO" id="GO:0016758">
    <property type="term" value="F:hexosyltransferase activity"/>
    <property type="evidence" value="ECO:0007669"/>
    <property type="project" value="TreeGrafter"/>
</dbReference>
<dbReference type="GO" id="GO:0006688">
    <property type="term" value="P:glycosphingolipid biosynthetic process"/>
    <property type="evidence" value="ECO:0007669"/>
    <property type="project" value="TreeGrafter"/>
</dbReference>
<feature type="transmembrane region" description="Helical" evidence="7">
    <location>
        <begin position="118"/>
        <end position="140"/>
    </location>
</feature>
<gene>
    <name evidence="9" type="ORF">TGEB3V08_LOCUS674</name>
</gene>
<comment type="subcellular location">
    <subcellularLocation>
        <location evidence="1">Golgi apparatus membrane</location>
        <topology evidence="1">Single-pass type II membrane protein</topology>
    </subcellularLocation>
</comment>
<feature type="domain" description="Alpha 1,4-glycosyltransferase" evidence="8">
    <location>
        <begin position="326"/>
        <end position="451"/>
    </location>
</feature>
<evidence type="ECO:0000256" key="5">
    <source>
        <dbReference type="ARBA" id="ARBA00023034"/>
    </source>
</evidence>
<dbReference type="Gene3D" id="3.90.550.20">
    <property type="match status" value="1"/>
</dbReference>
<dbReference type="PANTHER" id="PTHR12042">
    <property type="entry name" value="LACTOSYLCERAMIDE 4-ALPHA-GALACTOSYLTRANSFERASE ALPHA- 1,4-GALACTOSYLTRANSFERASE"/>
    <property type="match status" value="1"/>
</dbReference>
<dbReference type="InterPro" id="IPR007652">
    <property type="entry name" value="A1-4-GlycosylTfrase_dom"/>
</dbReference>
<dbReference type="Pfam" id="PF04488">
    <property type="entry name" value="Gly_transf_sug"/>
    <property type="match status" value="1"/>
</dbReference>
<sequence>MIPSPISLGHKPEKTVYLLIRPLPHLPYPTQNFIPRLSSHSTADEDRFFGPQPIGTVASTFTLSSATQTLTYRFLLTLALFKQPGARILAVRVGDCHRLKVTIDLKKKKLMAFKKSRVVACWFFTLWSLLLLLFYTYFIYTYDEGGVTLVHSLDNHGVPHKSNRNIFFLETSCVALSTDKVKTHGMRLDQRQACTIESAARANPGSHVYFLHTCPIDAASIVNTNAAVRQIFTYSNVRVVHVDPAEFVAGTVLEGWFNSGKILKSLFPVVHASQVFGFLTLWKFGGLYLDMDYLIMRSIEGLRNFGSMKNNDSINSAVLHLSPGGVGHELAQELLEELAANYVPNQRDSNGPQLLTKVLLRRCGVNKVTEMTPDKCGGFLSLHKSSFSPVSGKEWTWYFDEKMADKVMKLVNGSHGVHLWSSESYKRVLPVGSHVAYGLLAETFCPRVYSKVRDIF</sequence>
<name>A0A7R9JPS3_TIMGE</name>
<proteinExistence type="inferred from homology"/>
<evidence type="ECO:0000256" key="1">
    <source>
        <dbReference type="ARBA" id="ARBA00004323"/>
    </source>
</evidence>
<evidence type="ECO:0000313" key="9">
    <source>
        <dbReference type="EMBL" id="CAD7586293.1"/>
    </source>
</evidence>
<dbReference type="EMBL" id="OE839231">
    <property type="protein sequence ID" value="CAD7586293.1"/>
    <property type="molecule type" value="Genomic_DNA"/>
</dbReference>
<keyword evidence="7" id="KW-1133">Transmembrane helix</keyword>
<dbReference type="InterPro" id="IPR007577">
    <property type="entry name" value="GlycoTrfase_DXD_sugar-bd_CS"/>
</dbReference>
<keyword evidence="3" id="KW-0328">Glycosyltransferase</keyword>
<dbReference type="GO" id="GO:0000139">
    <property type="term" value="C:Golgi membrane"/>
    <property type="evidence" value="ECO:0007669"/>
    <property type="project" value="UniProtKB-SubCell"/>
</dbReference>
<organism evidence="9">
    <name type="scientific">Timema genevievae</name>
    <name type="common">Walking stick</name>
    <dbReference type="NCBI Taxonomy" id="629358"/>
    <lineage>
        <taxon>Eukaryota</taxon>
        <taxon>Metazoa</taxon>
        <taxon>Ecdysozoa</taxon>
        <taxon>Arthropoda</taxon>
        <taxon>Hexapoda</taxon>
        <taxon>Insecta</taxon>
        <taxon>Pterygota</taxon>
        <taxon>Neoptera</taxon>
        <taxon>Polyneoptera</taxon>
        <taxon>Phasmatodea</taxon>
        <taxon>Timematodea</taxon>
        <taxon>Timematoidea</taxon>
        <taxon>Timematidae</taxon>
        <taxon>Timema</taxon>
    </lineage>
</organism>
<dbReference type="InterPro" id="IPR029044">
    <property type="entry name" value="Nucleotide-diphossugar_trans"/>
</dbReference>
<dbReference type="InterPro" id="IPR051981">
    <property type="entry name" value="Glycosyltransf_32"/>
</dbReference>
<evidence type="ECO:0000256" key="4">
    <source>
        <dbReference type="ARBA" id="ARBA00022679"/>
    </source>
</evidence>
<evidence type="ECO:0000259" key="8">
    <source>
        <dbReference type="Pfam" id="PF04572"/>
    </source>
</evidence>
<evidence type="ECO:0000256" key="3">
    <source>
        <dbReference type="ARBA" id="ARBA00022676"/>
    </source>
</evidence>
<evidence type="ECO:0000256" key="2">
    <source>
        <dbReference type="ARBA" id="ARBA00009003"/>
    </source>
</evidence>
<dbReference type="SUPFAM" id="SSF53448">
    <property type="entry name" value="Nucleotide-diphospho-sugar transferases"/>
    <property type="match status" value="1"/>
</dbReference>
<evidence type="ECO:0000256" key="6">
    <source>
        <dbReference type="ARBA" id="ARBA00023136"/>
    </source>
</evidence>
<accession>A0A7R9JPS3</accession>
<comment type="similarity">
    <text evidence="2">Belongs to the glycosyltransferase 32 family.</text>
</comment>
<dbReference type="AlphaFoldDB" id="A0A7R9JPS3"/>
<keyword evidence="6 7" id="KW-0472">Membrane</keyword>
<keyword evidence="7" id="KW-0812">Transmembrane</keyword>